<dbReference type="AlphaFoldDB" id="A0A5D0IUJ6"/>
<evidence type="ECO:0000256" key="2">
    <source>
        <dbReference type="ARBA" id="ARBA00022475"/>
    </source>
</evidence>
<keyword evidence="4 6" id="KW-1133">Transmembrane helix</keyword>
<feature type="transmembrane region" description="Helical" evidence="6">
    <location>
        <begin position="12"/>
        <end position="33"/>
    </location>
</feature>
<reference evidence="8 9" key="1">
    <citation type="submission" date="2019-08" db="EMBL/GenBank/DDBJ databases">
        <title>Seonamhaeicola sediminis sp. nov., isolated from marine sediment.</title>
        <authorList>
            <person name="Cao W.R."/>
        </authorList>
    </citation>
    <scope>NUCLEOTIDE SEQUENCE [LARGE SCALE GENOMIC DNA]</scope>
    <source>
        <strain evidence="8 9">B011</strain>
    </source>
</reference>
<evidence type="ECO:0000256" key="5">
    <source>
        <dbReference type="ARBA" id="ARBA00023136"/>
    </source>
</evidence>
<dbReference type="RefSeq" id="WP_187388160.1">
    <property type="nucleotide sequence ID" value="NZ_VSDQ01000311.1"/>
</dbReference>
<proteinExistence type="predicted"/>
<evidence type="ECO:0000313" key="9">
    <source>
        <dbReference type="Proteomes" id="UP000323930"/>
    </source>
</evidence>
<comment type="caution">
    <text evidence="8">The sequence shown here is derived from an EMBL/GenBank/DDBJ whole genome shotgun (WGS) entry which is preliminary data.</text>
</comment>
<keyword evidence="5 6" id="KW-0472">Membrane</keyword>
<dbReference type="InterPro" id="IPR027379">
    <property type="entry name" value="CLS_N"/>
</dbReference>
<evidence type="ECO:0000256" key="6">
    <source>
        <dbReference type="SAM" id="Phobius"/>
    </source>
</evidence>
<evidence type="ECO:0000313" key="8">
    <source>
        <dbReference type="EMBL" id="TYA87284.1"/>
    </source>
</evidence>
<dbReference type="Proteomes" id="UP000323930">
    <property type="component" value="Unassembled WGS sequence"/>
</dbReference>
<accession>A0A5D0IUJ6</accession>
<dbReference type="EMBL" id="VSDQ01000311">
    <property type="protein sequence ID" value="TYA87284.1"/>
    <property type="molecule type" value="Genomic_DNA"/>
</dbReference>
<evidence type="ECO:0000256" key="4">
    <source>
        <dbReference type="ARBA" id="ARBA00022989"/>
    </source>
</evidence>
<protein>
    <submittedName>
        <fullName evidence="8">Cardiolipin synthase</fullName>
    </submittedName>
</protein>
<comment type="subcellular location">
    <subcellularLocation>
        <location evidence="1">Cell membrane</location>
        <topology evidence="1">Multi-pass membrane protein</topology>
    </subcellularLocation>
</comment>
<keyword evidence="3 6" id="KW-0812">Transmembrane</keyword>
<gene>
    <name evidence="8" type="ORF">FUA24_04115</name>
</gene>
<evidence type="ECO:0000259" key="7">
    <source>
        <dbReference type="Pfam" id="PF13396"/>
    </source>
</evidence>
<feature type="domain" description="Cardiolipin synthase N-terminal" evidence="7">
    <location>
        <begin position="23"/>
        <end position="61"/>
    </location>
</feature>
<dbReference type="Pfam" id="PF13396">
    <property type="entry name" value="PLDc_N"/>
    <property type="match status" value="1"/>
</dbReference>
<name>A0A5D0IUJ6_9FLAO</name>
<organism evidence="8 9">
    <name type="scientific">Seonamhaeicola marinus</name>
    <dbReference type="NCBI Taxonomy" id="1912246"/>
    <lineage>
        <taxon>Bacteria</taxon>
        <taxon>Pseudomonadati</taxon>
        <taxon>Bacteroidota</taxon>
        <taxon>Flavobacteriia</taxon>
        <taxon>Flavobacteriales</taxon>
        <taxon>Flavobacteriaceae</taxon>
    </lineage>
</organism>
<feature type="transmembrane region" description="Helical" evidence="6">
    <location>
        <begin position="39"/>
        <end position="59"/>
    </location>
</feature>
<evidence type="ECO:0000256" key="3">
    <source>
        <dbReference type="ARBA" id="ARBA00022692"/>
    </source>
</evidence>
<sequence>MLEYIKHNWWSILIIFNYLVAASAVITVILKNLNPTKTLSYIVVLVFFPFLGLIVYYLFGQEYRKNKIFSKKGIVNKNVIKTVNKELELSQNQFNKIENYLDEKVKLVKLLHSNENELLTLNNDIEIIINGNDKFEKLLADINQA</sequence>
<feature type="non-terminal residue" evidence="8">
    <location>
        <position position="145"/>
    </location>
</feature>
<evidence type="ECO:0000256" key="1">
    <source>
        <dbReference type="ARBA" id="ARBA00004651"/>
    </source>
</evidence>
<keyword evidence="9" id="KW-1185">Reference proteome</keyword>
<keyword evidence="2" id="KW-1003">Cell membrane</keyword>
<dbReference type="GO" id="GO:0005886">
    <property type="term" value="C:plasma membrane"/>
    <property type="evidence" value="ECO:0007669"/>
    <property type="project" value="UniProtKB-SubCell"/>
</dbReference>